<keyword evidence="1" id="KW-0812">Transmembrane</keyword>
<reference evidence="3" key="1">
    <citation type="journal article" date="2019" name="Int. J. Syst. Evol. Microbiol.">
        <title>The Global Catalogue of Microorganisms (GCM) 10K type strain sequencing project: providing services to taxonomists for standard genome sequencing and annotation.</title>
        <authorList>
            <consortium name="The Broad Institute Genomics Platform"/>
            <consortium name="The Broad Institute Genome Sequencing Center for Infectious Disease"/>
            <person name="Wu L."/>
            <person name="Ma J."/>
        </authorList>
    </citation>
    <scope>NUCLEOTIDE SEQUENCE [LARGE SCALE GENOMIC DNA]</scope>
    <source>
        <strain evidence="3">CGMCC 4.7466</strain>
    </source>
</reference>
<dbReference type="EMBL" id="JBHSJJ010000004">
    <property type="protein sequence ID" value="MFC4871801.1"/>
    <property type="molecule type" value="Genomic_DNA"/>
</dbReference>
<feature type="transmembrane region" description="Helical" evidence="1">
    <location>
        <begin position="282"/>
        <end position="298"/>
    </location>
</feature>
<feature type="transmembrane region" description="Helical" evidence="1">
    <location>
        <begin position="310"/>
        <end position="333"/>
    </location>
</feature>
<keyword evidence="1" id="KW-1133">Transmembrane helix</keyword>
<protein>
    <submittedName>
        <fullName evidence="2">DUF3667 domain-containing protein</fullName>
    </submittedName>
</protein>
<organism evidence="2 3">
    <name type="scientific">Negadavirga shengliensis</name>
    <dbReference type="NCBI Taxonomy" id="1389218"/>
    <lineage>
        <taxon>Bacteria</taxon>
        <taxon>Pseudomonadati</taxon>
        <taxon>Bacteroidota</taxon>
        <taxon>Cytophagia</taxon>
        <taxon>Cytophagales</taxon>
        <taxon>Cyclobacteriaceae</taxon>
        <taxon>Negadavirga</taxon>
    </lineage>
</organism>
<feature type="transmembrane region" description="Helical" evidence="1">
    <location>
        <begin position="76"/>
        <end position="94"/>
    </location>
</feature>
<feature type="transmembrane region" description="Helical" evidence="1">
    <location>
        <begin position="217"/>
        <end position="236"/>
    </location>
</feature>
<dbReference type="InterPro" id="IPR022134">
    <property type="entry name" value="DUF3667"/>
</dbReference>
<dbReference type="RefSeq" id="WP_377063614.1">
    <property type="nucleotide sequence ID" value="NZ_JBHSJJ010000004.1"/>
</dbReference>
<dbReference type="Proteomes" id="UP001595818">
    <property type="component" value="Unassembled WGS sequence"/>
</dbReference>
<evidence type="ECO:0000313" key="2">
    <source>
        <dbReference type="EMBL" id="MFC4871801.1"/>
    </source>
</evidence>
<gene>
    <name evidence="2" type="ORF">ACFPFU_08900</name>
</gene>
<keyword evidence="3" id="KW-1185">Reference proteome</keyword>
<proteinExistence type="predicted"/>
<evidence type="ECO:0000256" key="1">
    <source>
        <dbReference type="SAM" id="Phobius"/>
    </source>
</evidence>
<feature type="transmembrane region" description="Helical" evidence="1">
    <location>
        <begin position="248"/>
        <end position="270"/>
    </location>
</feature>
<sequence>MNCGKVLHQEENYCPECGQENNDQKVPIRVFISDFISNSLSFDGKFFKTLTPFFFKPGNLTKTYNAGKRQKYTHPIRLYLIFSLFYFFIIGLVIPKNFLDDVFSQDFSSFETETIQKIEDLPADEQEEIGSVLSKSAAPYTKNNGTDVLPHLRDTLERRHTWKELKYLALDRTVSSEEFGKALEQSNFSIGLNLSMEKKRNFVANSNMFIAQSAKNLPLMMFALLPFFALLLKLLFSRTGHYYIEHLVHGLHLHAFAYTIYGVAILIYLVSNMEAASYGFKYSFLIVTIYAYISVWNIHRQHWFKTLFKFLLLGFFYVFILTFGVVTELYISLLLL</sequence>
<accession>A0ABV9SZF9</accession>
<comment type="caution">
    <text evidence="2">The sequence shown here is derived from an EMBL/GenBank/DDBJ whole genome shotgun (WGS) entry which is preliminary data.</text>
</comment>
<name>A0ABV9SZF9_9BACT</name>
<evidence type="ECO:0000313" key="3">
    <source>
        <dbReference type="Proteomes" id="UP001595818"/>
    </source>
</evidence>
<keyword evidence="1" id="KW-0472">Membrane</keyword>
<dbReference type="Pfam" id="PF12412">
    <property type="entry name" value="DUF3667"/>
    <property type="match status" value="1"/>
</dbReference>